<dbReference type="Proteomes" id="UP000190286">
    <property type="component" value="Unassembled WGS sequence"/>
</dbReference>
<evidence type="ECO:0000313" key="2">
    <source>
        <dbReference type="Proteomes" id="UP000190286"/>
    </source>
</evidence>
<evidence type="ECO:0008006" key="3">
    <source>
        <dbReference type="Google" id="ProtNLM"/>
    </source>
</evidence>
<gene>
    <name evidence="1" type="ORF">SAMN02745178_00905</name>
</gene>
<proteinExistence type="predicted"/>
<keyword evidence="2" id="KW-1185">Reference proteome</keyword>
<name>A0A1T4WP76_9FIRM</name>
<organism evidence="1 2">
    <name type="scientific">Gemmiger formicilis</name>
    <dbReference type="NCBI Taxonomy" id="745368"/>
    <lineage>
        <taxon>Bacteria</taxon>
        <taxon>Bacillati</taxon>
        <taxon>Bacillota</taxon>
        <taxon>Clostridia</taxon>
        <taxon>Eubacteriales</taxon>
        <taxon>Gemmiger</taxon>
    </lineage>
</organism>
<dbReference type="GeneID" id="99863862"/>
<accession>A0A1T4WP76</accession>
<dbReference type="EMBL" id="FUYF01000003">
    <property type="protein sequence ID" value="SKA79152.1"/>
    <property type="molecule type" value="Genomic_DNA"/>
</dbReference>
<evidence type="ECO:0000313" key="1">
    <source>
        <dbReference type="EMBL" id="SKA79152.1"/>
    </source>
</evidence>
<dbReference type="AlphaFoldDB" id="A0A1T4WP76"/>
<reference evidence="1 2" key="1">
    <citation type="submission" date="2017-02" db="EMBL/GenBank/DDBJ databases">
        <authorList>
            <person name="Peterson S.W."/>
        </authorList>
    </citation>
    <scope>NUCLEOTIDE SEQUENCE [LARGE SCALE GENOMIC DNA]</scope>
    <source>
        <strain evidence="1 2">ATCC 27749</strain>
    </source>
</reference>
<sequence length="52" mass="5625">MSIIIGIDHGYYAIKTAHCSFPAGLTSYGEHEPCGCLSFTIFLCLIADLSDK</sequence>
<dbReference type="RefSeq" id="WP_330592662.1">
    <property type="nucleotide sequence ID" value="NZ_CAKVTM010000001.1"/>
</dbReference>
<protein>
    <recommendedName>
        <fullName evidence="3">Plasmid segregation actin-type ATPase ParM</fullName>
    </recommendedName>
</protein>